<proteinExistence type="predicted"/>
<gene>
    <name evidence="2" type="ORF">FLP10_00660</name>
</gene>
<accession>A0A5C1YAT1</accession>
<feature type="domain" description="FAD-binding" evidence="1">
    <location>
        <begin position="5"/>
        <end position="336"/>
    </location>
</feature>
<dbReference type="PANTHER" id="PTHR42685:SF22">
    <property type="entry name" value="CONDITIONED MEDIUM FACTOR RECEPTOR 1"/>
    <property type="match status" value="1"/>
</dbReference>
<dbReference type="InterPro" id="IPR002938">
    <property type="entry name" value="FAD-bd"/>
</dbReference>
<sequence length="392" mass="41014">MRSGYDVVVVGARIAGASTAMLLGRAGLRVLVLERGRPGTDTVSTHALMRAGVLQLSRWGLLDAVVAAGTPAIRTSTFRYAGQPPLRIPIRPSAGVEALSAPRRRLLDGILVDAAADAGAAVRFGANVSGLLRDGSGRVRGVATVDGRRYSADLVVGADGVHSRIASLAAAPVIATRVGASAVRYRYVEGLDPDGYEWSYGSGAAVGVIPTNDGCHCVFVATTPERMRSTRASLNAESAFDAILRAVDPAQADRVAGARLVGRETGWRGRTGFLRQSWGAGWALVGDAGSFKDPITSHGISDALRDSELLAHAIVDGLGSAGEQAALESYQRTRDRLTLPLLTAGADVARYDWADEEIPGILRRLSAAMVDEVSMLEHLALPGSEVRSISAG</sequence>
<keyword evidence="2" id="KW-0560">Oxidoreductase</keyword>
<evidence type="ECO:0000259" key="1">
    <source>
        <dbReference type="Pfam" id="PF01494"/>
    </source>
</evidence>
<evidence type="ECO:0000313" key="3">
    <source>
        <dbReference type="Proteomes" id="UP000324678"/>
    </source>
</evidence>
<evidence type="ECO:0000313" key="2">
    <source>
        <dbReference type="EMBL" id="QEO13091.1"/>
    </source>
</evidence>
<dbReference type="GO" id="GO:0004497">
    <property type="term" value="F:monooxygenase activity"/>
    <property type="evidence" value="ECO:0007669"/>
    <property type="project" value="UniProtKB-KW"/>
</dbReference>
<dbReference type="Gene3D" id="3.50.50.60">
    <property type="entry name" value="FAD/NAD(P)-binding domain"/>
    <property type="match status" value="1"/>
</dbReference>
<dbReference type="GO" id="GO:0071949">
    <property type="term" value="F:FAD binding"/>
    <property type="evidence" value="ECO:0007669"/>
    <property type="project" value="InterPro"/>
</dbReference>
<dbReference type="Proteomes" id="UP000324678">
    <property type="component" value="Chromosome"/>
</dbReference>
<dbReference type="InterPro" id="IPR050407">
    <property type="entry name" value="Geranylgeranyl_reductase"/>
</dbReference>
<dbReference type="KEGG" id="ail:FLP10_00660"/>
<reference evidence="2 3" key="1">
    <citation type="submission" date="2019-09" db="EMBL/GenBank/DDBJ databases">
        <title>Genome sequencing of strain KACC 19306.</title>
        <authorList>
            <person name="Heo J."/>
            <person name="Kim S.-J."/>
            <person name="Kim J.-S."/>
            <person name="Hong S.-B."/>
            <person name="Kwon S.-W."/>
        </authorList>
    </citation>
    <scope>NUCLEOTIDE SEQUENCE [LARGE SCALE GENOMIC DNA]</scope>
    <source>
        <strain evidence="2 3">KACC 19306</strain>
    </source>
</reference>
<dbReference type="EMBL" id="CP043505">
    <property type="protein sequence ID" value="QEO13091.1"/>
    <property type="molecule type" value="Genomic_DNA"/>
</dbReference>
<dbReference type="OrthoDB" id="3356051at2"/>
<name>A0A5C1YAT1_9MICO</name>
<dbReference type="AlphaFoldDB" id="A0A5C1YAT1"/>
<organism evidence="2 3">
    <name type="scientific">Agromyces intestinalis</name>
    <dbReference type="NCBI Taxonomy" id="2592652"/>
    <lineage>
        <taxon>Bacteria</taxon>
        <taxon>Bacillati</taxon>
        <taxon>Actinomycetota</taxon>
        <taxon>Actinomycetes</taxon>
        <taxon>Micrococcales</taxon>
        <taxon>Microbacteriaceae</taxon>
        <taxon>Agromyces</taxon>
    </lineage>
</organism>
<dbReference type="SUPFAM" id="SSF51905">
    <property type="entry name" value="FAD/NAD(P)-binding domain"/>
    <property type="match status" value="1"/>
</dbReference>
<dbReference type="InterPro" id="IPR036188">
    <property type="entry name" value="FAD/NAD-bd_sf"/>
</dbReference>
<dbReference type="PANTHER" id="PTHR42685">
    <property type="entry name" value="GERANYLGERANYL DIPHOSPHATE REDUCTASE"/>
    <property type="match status" value="1"/>
</dbReference>
<dbReference type="PRINTS" id="PR00420">
    <property type="entry name" value="RNGMNOXGNASE"/>
</dbReference>
<protein>
    <submittedName>
        <fullName evidence="2">FAD-dependent monooxygenase</fullName>
    </submittedName>
</protein>
<keyword evidence="2" id="KW-0503">Monooxygenase</keyword>
<dbReference type="Pfam" id="PF01494">
    <property type="entry name" value="FAD_binding_3"/>
    <property type="match status" value="1"/>
</dbReference>
<keyword evidence="3" id="KW-1185">Reference proteome</keyword>